<keyword evidence="2" id="KW-1185">Reference proteome</keyword>
<sequence>PSKTKLQRRMILDPCAKDNIMSVEVYNAISGIELQPYQGESIAVTRQSDQQPRGIVEIQWHFYKGINLHQASFYVVPNADFDLLLGDPSIGQ</sequence>
<evidence type="ECO:0000313" key="1">
    <source>
        <dbReference type="EMBL" id="PYH99041.1"/>
    </source>
</evidence>
<feature type="non-terminal residue" evidence="1">
    <location>
        <position position="92"/>
    </location>
</feature>
<dbReference type="EMBL" id="KZ825805">
    <property type="protein sequence ID" value="PYH99041.1"/>
    <property type="molecule type" value="Genomic_DNA"/>
</dbReference>
<reference evidence="1 2" key="1">
    <citation type="submission" date="2018-02" db="EMBL/GenBank/DDBJ databases">
        <title>The genomes of Aspergillus section Nigri reveals drivers in fungal speciation.</title>
        <authorList>
            <consortium name="DOE Joint Genome Institute"/>
            <person name="Vesth T.C."/>
            <person name="Nybo J."/>
            <person name="Theobald S."/>
            <person name="Brandl J."/>
            <person name="Frisvad J.C."/>
            <person name="Nielsen K.F."/>
            <person name="Lyhne E.K."/>
            <person name="Kogle M.E."/>
            <person name="Kuo A."/>
            <person name="Riley R."/>
            <person name="Clum A."/>
            <person name="Nolan M."/>
            <person name="Lipzen A."/>
            <person name="Salamov A."/>
            <person name="Henrissat B."/>
            <person name="Wiebenga A."/>
            <person name="De vries R.P."/>
            <person name="Grigoriev I.V."/>
            <person name="Mortensen U.H."/>
            <person name="Andersen M.R."/>
            <person name="Baker S.E."/>
        </authorList>
    </citation>
    <scope>NUCLEOTIDE SEQUENCE [LARGE SCALE GENOMIC DNA]</scope>
    <source>
        <strain evidence="1 2">CBS 707.79</strain>
    </source>
</reference>
<dbReference type="Proteomes" id="UP000247810">
    <property type="component" value="Unassembled WGS sequence"/>
</dbReference>
<dbReference type="VEuPathDB" id="FungiDB:BO71DRAFT_296030"/>
<protein>
    <submittedName>
        <fullName evidence="1">Uncharacterized protein</fullName>
    </submittedName>
</protein>
<dbReference type="OrthoDB" id="4471293at2759"/>
<organism evidence="1 2">
    <name type="scientific">Aspergillus ellipticus CBS 707.79</name>
    <dbReference type="NCBI Taxonomy" id="1448320"/>
    <lineage>
        <taxon>Eukaryota</taxon>
        <taxon>Fungi</taxon>
        <taxon>Dikarya</taxon>
        <taxon>Ascomycota</taxon>
        <taxon>Pezizomycotina</taxon>
        <taxon>Eurotiomycetes</taxon>
        <taxon>Eurotiomycetidae</taxon>
        <taxon>Eurotiales</taxon>
        <taxon>Aspergillaceae</taxon>
        <taxon>Aspergillus</taxon>
        <taxon>Aspergillus subgen. Circumdati</taxon>
    </lineage>
</organism>
<gene>
    <name evidence="1" type="ORF">BO71DRAFT_296030</name>
</gene>
<feature type="non-terminal residue" evidence="1">
    <location>
        <position position="1"/>
    </location>
</feature>
<name>A0A319DND4_9EURO</name>
<proteinExistence type="predicted"/>
<evidence type="ECO:0000313" key="2">
    <source>
        <dbReference type="Proteomes" id="UP000247810"/>
    </source>
</evidence>
<accession>A0A319DND4</accession>
<dbReference type="AlphaFoldDB" id="A0A319DND4"/>